<dbReference type="AlphaFoldDB" id="A0A922TAK8"/>
<evidence type="ECO:0000313" key="2">
    <source>
        <dbReference type="EMBL" id="KEQ05886.1"/>
    </source>
</evidence>
<dbReference type="Proteomes" id="UP000052167">
    <property type="component" value="Unassembled WGS sequence"/>
</dbReference>
<proteinExistence type="predicted"/>
<evidence type="ECO:0000256" key="1">
    <source>
        <dbReference type="SAM" id="MobiDB-lite"/>
    </source>
</evidence>
<feature type="compositionally biased region" description="Low complexity" evidence="1">
    <location>
        <begin position="66"/>
        <end position="76"/>
    </location>
</feature>
<feature type="region of interest" description="Disordered" evidence="1">
    <location>
        <begin position="66"/>
        <end position="86"/>
    </location>
</feature>
<evidence type="ECO:0000313" key="3">
    <source>
        <dbReference type="Proteomes" id="UP000052167"/>
    </source>
</evidence>
<accession>A0A922TAK8</accession>
<keyword evidence="3" id="KW-1185">Reference proteome</keyword>
<organism evidence="2 3">
    <name type="scientific">Pseudorhizobium pelagicum</name>
    <dbReference type="NCBI Taxonomy" id="1509405"/>
    <lineage>
        <taxon>Bacteria</taxon>
        <taxon>Pseudomonadati</taxon>
        <taxon>Pseudomonadota</taxon>
        <taxon>Alphaproteobacteria</taxon>
        <taxon>Hyphomicrobiales</taxon>
        <taxon>Rhizobiaceae</taxon>
        <taxon>Rhizobium/Agrobacterium group</taxon>
        <taxon>Pseudorhizobium</taxon>
    </lineage>
</organism>
<dbReference type="RefSeq" id="WP_037161754.1">
    <property type="nucleotide sequence ID" value="NZ_CAJXID010000004.1"/>
</dbReference>
<dbReference type="EMBL" id="JOKJ01000018">
    <property type="protein sequence ID" value="KEQ05886.1"/>
    <property type="molecule type" value="Genomic_DNA"/>
</dbReference>
<name>A0A922TAK8_9HYPH</name>
<reference evidence="2 3" key="1">
    <citation type="submission" date="2014-06" db="EMBL/GenBank/DDBJ databases">
        <title>Rhizobium pelagicum/R2-400B4.</title>
        <authorList>
            <person name="Kimes N.E."/>
            <person name="Lopez-Perez M."/>
        </authorList>
    </citation>
    <scope>NUCLEOTIDE SEQUENCE [LARGE SCALE GENOMIC DNA]</scope>
    <source>
        <strain evidence="2 3">R2-400B4</strain>
    </source>
</reference>
<protein>
    <submittedName>
        <fullName evidence="2">Uncharacterized protein</fullName>
    </submittedName>
</protein>
<gene>
    <name evidence="2" type="ORF">GV68_08285</name>
</gene>
<comment type="caution">
    <text evidence="2">The sequence shown here is derived from an EMBL/GenBank/DDBJ whole genome shotgun (WGS) entry which is preliminary data.</text>
</comment>
<sequence length="162" mass="17265">MLFGQSVFQSVLTRLNEEDAAKAEADPQAFRVSGLNTSFVVETATGSPASAAGAYFDVQADSAPSGPAATAVADAPAPVPEPPEEPVIPAHLLRLTEAEIAEDLAIGPEDSAETLAEKRRRFAKDNHPDTIAAAFRDNATLRMMTANLLIDRAIKDLYWRSS</sequence>
<dbReference type="OrthoDB" id="7932606at2"/>